<protein>
    <submittedName>
        <fullName evidence="1">Uncharacterized protein</fullName>
    </submittedName>
</protein>
<proteinExistence type="predicted"/>
<dbReference type="Proteomes" id="UP000284676">
    <property type="component" value="Unassembled WGS sequence"/>
</dbReference>
<dbReference type="RefSeq" id="WP_118233912.1">
    <property type="nucleotide sequence ID" value="NZ_QRHL01000001.1"/>
</dbReference>
<evidence type="ECO:0000313" key="2">
    <source>
        <dbReference type="Proteomes" id="UP000284676"/>
    </source>
</evidence>
<dbReference type="EMBL" id="QRHL01000001">
    <property type="protein sequence ID" value="RHF75047.1"/>
    <property type="molecule type" value="Genomic_DNA"/>
</dbReference>
<accession>A0A414Q2Y0</accession>
<name>A0A414Q2Y0_FUSMR</name>
<reference evidence="1 2" key="1">
    <citation type="submission" date="2018-08" db="EMBL/GenBank/DDBJ databases">
        <title>A genome reference for cultivated species of the human gut microbiota.</title>
        <authorList>
            <person name="Zou Y."/>
            <person name="Xue W."/>
            <person name="Luo G."/>
        </authorList>
    </citation>
    <scope>NUCLEOTIDE SEQUENCE [LARGE SCALE GENOMIC DNA]</scope>
    <source>
        <strain evidence="1 2">AM25-1</strain>
    </source>
</reference>
<evidence type="ECO:0000313" key="1">
    <source>
        <dbReference type="EMBL" id="RHF75047.1"/>
    </source>
</evidence>
<sequence length="77" mass="9486">MEIVEKIKFLIIVYNNTIEYKNEIFQVVLDKKTTSTWKKTKVLIEKLRKKYSKTLYPTRKIIVKEKFREGWKEILKY</sequence>
<organism evidence="1 2">
    <name type="scientific">Fusobacterium mortiferum</name>
    <dbReference type="NCBI Taxonomy" id="850"/>
    <lineage>
        <taxon>Bacteria</taxon>
        <taxon>Fusobacteriati</taxon>
        <taxon>Fusobacteriota</taxon>
        <taxon>Fusobacteriia</taxon>
        <taxon>Fusobacteriales</taxon>
        <taxon>Fusobacteriaceae</taxon>
        <taxon>Fusobacterium</taxon>
    </lineage>
</organism>
<comment type="caution">
    <text evidence="1">The sequence shown here is derived from an EMBL/GenBank/DDBJ whole genome shotgun (WGS) entry which is preliminary data.</text>
</comment>
<dbReference type="AlphaFoldDB" id="A0A414Q2Y0"/>
<gene>
    <name evidence="1" type="ORF">DW663_01250</name>
</gene>